<sequence>MNEIAFHVAGSTAATVPRPRSVTLAFSALVAAVGFGVAETAVHSAGQFGQSIGLGSLATGWLIRTGTYIVVLVVAWRMLRGDRWARLALALGIGILGTASLLVEPLTALVAAEGTGGLLPDATVENVLVAITRIGHICAVLIAIPAMYTPAARAWFTRERR</sequence>
<feature type="transmembrane region" description="Helical" evidence="1">
    <location>
        <begin position="21"/>
        <end position="38"/>
    </location>
</feature>
<feature type="transmembrane region" description="Helical" evidence="1">
    <location>
        <begin position="88"/>
        <end position="110"/>
    </location>
</feature>
<dbReference type="EMBL" id="JAAXOO010000006">
    <property type="protein sequence ID" value="NKY35983.1"/>
    <property type="molecule type" value="Genomic_DNA"/>
</dbReference>
<keyword evidence="3" id="KW-1185">Reference proteome</keyword>
<dbReference type="RefSeq" id="WP_068045748.1">
    <property type="nucleotide sequence ID" value="NZ_JAAXOO010000006.1"/>
</dbReference>
<organism evidence="2 3">
    <name type="scientific">Nocardia speluncae</name>
    <dbReference type="NCBI Taxonomy" id="419477"/>
    <lineage>
        <taxon>Bacteria</taxon>
        <taxon>Bacillati</taxon>
        <taxon>Actinomycetota</taxon>
        <taxon>Actinomycetes</taxon>
        <taxon>Mycobacteriales</taxon>
        <taxon>Nocardiaceae</taxon>
        <taxon>Nocardia</taxon>
    </lineage>
</organism>
<feature type="transmembrane region" description="Helical" evidence="1">
    <location>
        <begin position="130"/>
        <end position="151"/>
    </location>
</feature>
<evidence type="ECO:0000256" key="1">
    <source>
        <dbReference type="SAM" id="Phobius"/>
    </source>
</evidence>
<name>A0A846XN59_9NOCA</name>
<protein>
    <submittedName>
        <fullName evidence="2">Uncharacterized protein</fullName>
    </submittedName>
</protein>
<evidence type="ECO:0000313" key="3">
    <source>
        <dbReference type="Proteomes" id="UP000565715"/>
    </source>
</evidence>
<reference evidence="2 3" key="1">
    <citation type="submission" date="2020-04" db="EMBL/GenBank/DDBJ databases">
        <title>MicrobeNet Type strains.</title>
        <authorList>
            <person name="Nicholson A.C."/>
        </authorList>
    </citation>
    <scope>NUCLEOTIDE SEQUENCE [LARGE SCALE GENOMIC DNA]</scope>
    <source>
        <strain evidence="2 3">DSM 45078</strain>
    </source>
</reference>
<comment type="caution">
    <text evidence="2">The sequence shown here is derived from an EMBL/GenBank/DDBJ whole genome shotgun (WGS) entry which is preliminary data.</text>
</comment>
<evidence type="ECO:0000313" key="2">
    <source>
        <dbReference type="EMBL" id="NKY35983.1"/>
    </source>
</evidence>
<dbReference type="AlphaFoldDB" id="A0A846XN59"/>
<dbReference type="Proteomes" id="UP000565715">
    <property type="component" value="Unassembled WGS sequence"/>
</dbReference>
<feature type="transmembrane region" description="Helical" evidence="1">
    <location>
        <begin position="58"/>
        <end position="76"/>
    </location>
</feature>
<accession>A0A846XN59</accession>
<keyword evidence="1" id="KW-0812">Transmembrane</keyword>
<keyword evidence="1" id="KW-1133">Transmembrane helix</keyword>
<proteinExistence type="predicted"/>
<keyword evidence="1" id="KW-0472">Membrane</keyword>
<gene>
    <name evidence="2" type="ORF">HGA13_23330</name>
</gene>